<gene>
    <name evidence="17" type="primary">ilvE</name>
    <name evidence="18" type="ORF">ON753_26640</name>
</gene>
<evidence type="ECO:0000256" key="5">
    <source>
        <dbReference type="ARBA" id="ARBA00005072"/>
    </source>
</evidence>
<dbReference type="InterPro" id="IPR036038">
    <property type="entry name" value="Aminotransferase-like"/>
</dbReference>
<evidence type="ECO:0000256" key="17">
    <source>
        <dbReference type="RuleBase" id="RU364094"/>
    </source>
</evidence>
<dbReference type="PROSITE" id="PS00770">
    <property type="entry name" value="AA_TRANSFER_CLASS_4"/>
    <property type="match status" value="1"/>
</dbReference>
<keyword evidence="9 17" id="KW-0808">Transferase</keyword>
<comment type="catalytic activity">
    <reaction evidence="13 17">
        <text>L-isoleucine + 2-oxoglutarate = (S)-3-methyl-2-oxopentanoate + L-glutamate</text>
        <dbReference type="Rhea" id="RHEA:24801"/>
        <dbReference type="ChEBI" id="CHEBI:16810"/>
        <dbReference type="ChEBI" id="CHEBI:29985"/>
        <dbReference type="ChEBI" id="CHEBI:35146"/>
        <dbReference type="ChEBI" id="CHEBI:58045"/>
        <dbReference type="EC" id="2.6.1.42"/>
    </reaction>
</comment>
<evidence type="ECO:0000256" key="14">
    <source>
        <dbReference type="ARBA" id="ARBA00049229"/>
    </source>
</evidence>
<sequence>MAGTPFDQLSGDIWYDGTFVPWADAKLHVLSHGLHYGSSVFEGERAYVGRIFKSEEHTERLLESGRMLGFEIPWTAEQINAAKEETLARMNLTDAYIRPVAWRGSEMMGISAQKNTIHLAIAAWEWPSYFKPEERLKGIRLDMAEYRRPDPKTAPYKAKAAGLYMICTISKHAAETKGYTDALMLDWRGRVAEATGANVFFVKDGKIHTPTPDCFLNGITRQTVIGLARGRGIEVVERAILPEELSSFEQCFVTGTAAEVTPVSEIDGNHYEVGEIIKTLMEDYDAAVRPGAPALKAAAG</sequence>
<evidence type="ECO:0000256" key="15">
    <source>
        <dbReference type="RuleBase" id="RU004106"/>
    </source>
</evidence>
<dbReference type="NCBIfam" id="NF005726">
    <property type="entry name" value="PRK07544.1"/>
    <property type="match status" value="1"/>
</dbReference>
<dbReference type="Pfam" id="PF01063">
    <property type="entry name" value="Aminotran_4"/>
    <property type="match status" value="1"/>
</dbReference>
<comment type="pathway">
    <text evidence="5 17">Amino-acid biosynthesis; L-leucine biosynthesis; L-leucine from 3-methyl-2-oxobutanoate: step 4/4.</text>
</comment>
<dbReference type="GO" id="GO:0004084">
    <property type="term" value="F:branched-chain-amino-acid transaminase activity"/>
    <property type="evidence" value="ECO:0007669"/>
    <property type="project" value="UniProtKB-EC"/>
</dbReference>
<evidence type="ECO:0000256" key="16">
    <source>
        <dbReference type="RuleBase" id="RU004516"/>
    </source>
</evidence>
<dbReference type="EC" id="2.6.1.42" evidence="17"/>
<reference evidence="18 19" key="1">
    <citation type="journal article" date="2016" name="Int. J. Syst. Evol. Microbiol.">
        <title>Labrenzia salina sp. nov., isolated from the rhizosphere of the halophyte Arthrocnemum macrostachyum.</title>
        <authorList>
            <person name="Camacho M."/>
            <person name="Redondo-Gomez S."/>
            <person name="Rodriguez-Llorente I."/>
            <person name="Rohde M."/>
            <person name="Sproer C."/>
            <person name="Schumann P."/>
            <person name="Klenk H.P."/>
            <person name="Montero-Calasanz M.D.C."/>
        </authorList>
    </citation>
    <scope>NUCLEOTIDE SEQUENCE [LARGE SCALE GENOMIC DNA]</scope>
    <source>
        <strain evidence="18 19">DSM 29163</strain>
    </source>
</reference>
<evidence type="ECO:0000256" key="9">
    <source>
        <dbReference type="ARBA" id="ARBA00022679"/>
    </source>
</evidence>
<evidence type="ECO:0000256" key="2">
    <source>
        <dbReference type="ARBA" id="ARBA00003109"/>
    </source>
</evidence>
<evidence type="ECO:0000256" key="8">
    <source>
        <dbReference type="ARBA" id="ARBA00022605"/>
    </source>
</evidence>
<comment type="caution">
    <text evidence="18">The sequence shown here is derived from an EMBL/GenBank/DDBJ whole genome shotgun (WGS) entry which is preliminary data.</text>
</comment>
<evidence type="ECO:0000256" key="1">
    <source>
        <dbReference type="ARBA" id="ARBA00001933"/>
    </source>
</evidence>
<dbReference type="InterPro" id="IPR043132">
    <property type="entry name" value="BCAT-like_C"/>
</dbReference>
<dbReference type="EMBL" id="JAPEVI010000003">
    <property type="protein sequence ID" value="MCX2725892.1"/>
    <property type="molecule type" value="Genomic_DNA"/>
</dbReference>
<keyword evidence="8 17" id="KW-0028">Amino-acid biosynthesis</keyword>
<comment type="catalytic activity">
    <reaction evidence="14 17">
        <text>L-leucine + 2-oxoglutarate = 4-methyl-2-oxopentanoate + L-glutamate</text>
        <dbReference type="Rhea" id="RHEA:18321"/>
        <dbReference type="ChEBI" id="CHEBI:16810"/>
        <dbReference type="ChEBI" id="CHEBI:17865"/>
        <dbReference type="ChEBI" id="CHEBI:29985"/>
        <dbReference type="ChEBI" id="CHEBI:57427"/>
        <dbReference type="EC" id="2.6.1.42"/>
    </reaction>
</comment>
<dbReference type="NCBIfam" id="TIGR01122">
    <property type="entry name" value="ilvE_I"/>
    <property type="match status" value="1"/>
</dbReference>
<dbReference type="NCBIfam" id="NF005146">
    <property type="entry name" value="PRK06606.1"/>
    <property type="match status" value="1"/>
</dbReference>
<evidence type="ECO:0000313" key="18">
    <source>
        <dbReference type="EMBL" id="MCX2725892.1"/>
    </source>
</evidence>
<keyword evidence="10 16" id="KW-0663">Pyridoxal phosphate</keyword>
<name>A0ABT3R997_9HYPH</name>
<keyword evidence="11 17" id="KW-0100">Branched-chain amino acid biosynthesis</keyword>
<evidence type="ECO:0000256" key="12">
    <source>
        <dbReference type="ARBA" id="ARBA00048212"/>
    </source>
</evidence>
<comment type="pathway">
    <text evidence="4 17">Amino-acid biosynthesis; L-valine biosynthesis; L-valine from pyruvate: step 4/4.</text>
</comment>
<evidence type="ECO:0000256" key="6">
    <source>
        <dbReference type="ARBA" id="ARBA00009320"/>
    </source>
</evidence>
<keyword evidence="7 17" id="KW-0032">Aminotransferase</keyword>
<dbReference type="Gene3D" id="3.20.10.10">
    <property type="entry name" value="D-amino Acid Aminotransferase, subunit A, domain 2"/>
    <property type="match status" value="1"/>
</dbReference>
<comment type="cofactor">
    <cofactor evidence="1 16">
        <name>pyridoxal 5'-phosphate</name>
        <dbReference type="ChEBI" id="CHEBI:597326"/>
    </cofactor>
</comment>
<evidence type="ECO:0000256" key="11">
    <source>
        <dbReference type="ARBA" id="ARBA00023304"/>
    </source>
</evidence>
<evidence type="ECO:0000256" key="7">
    <source>
        <dbReference type="ARBA" id="ARBA00022576"/>
    </source>
</evidence>
<dbReference type="InterPro" id="IPR043131">
    <property type="entry name" value="BCAT-like_N"/>
</dbReference>
<comment type="function">
    <text evidence="2 17">Acts on leucine, isoleucine and valine.</text>
</comment>
<evidence type="ECO:0000256" key="3">
    <source>
        <dbReference type="ARBA" id="ARBA00004824"/>
    </source>
</evidence>
<dbReference type="PANTHER" id="PTHR42743:SF11">
    <property type="entry name" value="AMINODEOXYCHORISMATE LYASE"/>
    <property type="match status" value="1"/>
</dbReference>
<comment type="pathway">
    <text evidence="3 17">Amino-acid biosynthesis; L-isoleucine biosynthesis; L-isoleucine from 2-oxobutanoate: step 4/4.</text>
</comment>
<dbReference type="Gene3D" id="3.30.470.10">
    <property type="match status" value="1"/>
</dbReference>
<dbReference type="InterPro" id="IPR005785">
    <property type="entry name" value="B_amino_transI"/>
</dbReference>
<dbReference type="RefSeq" id="WP_265967058.1">
    <property type="nucleotide sequence ID" value="NZ_JAPEVI010000003.1"/>
</dbReference>
<keyword evidence="19" id="KW-1185">Reference proteome</keyword>
<proteinExistence type="inferred from homology"/>
<comment type="similarity">
    <text evidence="6 15">Belongs to the class-IV pyridoxal-phosphate-dependent aminotransferase family.</text>
</comment>
<dbReference type="InterPro" id="IPR001544">
    <property type="entry name" value="Aminotrans_IV"/>
</dbReference>
<evidence type="ECO:0000256" key="4">
    <source>
        <dbReference type="ARBA" id="ARBA00004931"/>
    </source>
</evidence>
<evidence type="ECO:0000313" key="19">
    <source>
        <dbReference type="Proteomes" id="UP001300261"/>
    </source>
</evidence>
<organism evidence="18 19">
    <name type="scientific">Roseibium salinum</name>
    <dbReference type="NCBI Taxonomy" id="1604349"/>
    <lineage>
        <taxon>Bacteria</taxon>
        <taxon>Pseudomonadati</taxon>
        <taxon>Pseudomonadota</taxon>
        <taxon>Alphaproteobacteria</taxon>
        <taxon>Hyphomicrobiales</taxon>
        <taxon>Stappiaceae</taxon>
        <taxon>Roseibium</taxon>
    </lineage>
</organism>
<comment type="catalytic activity">
    <reaction evidence="12 17">
        <text>L-valine + 2-oxoglutarate = 3-methyl-2-oxobutanoate + L-glutamate</text>
        <dbReference type="Rhea" id="RHEA:24813"/>
        <dbReference type="ChEBI" id="CHEBI:11851"/>
        <dbReference type="ChEBI" id="CHEBI:16810"/>
        <dbReference type="ChEBI" id="CHEBI:29985"/>
        <dbReference type="ChEBI" id="CHEBI:57762"/>
        <dbReference type="EC" id="2.6.1.42"/>
    </reaction>
</comment>
<accession>A0ABT3R997</accession>
<protein>
    <recommendedName>
        <fullName evidence="17">Branched-chain-amino-acid aminotransferase</fullName>
        <shortName evidence="17">BCAT</shortName>
        <ecNumber evidence="17">2.6.1.42</ecNumber>
    </recommendedName>
</protein>
<dbReference type="InterPro" id="IPR018300">
    <property type="entry name" value="Aminotrans_IV_CS"/>
</dbReference>
<dbReference type="InterPro" id="IPR050571">
    <property type="entry name" value="Class-IV_PLP-Dep_Aminotrnsfr"/>
</dbReference>
<dbReference type="PANTHER" id="PTHR42743">
    <property type="entry name" value="AMINO-ACID AMINOTRANSFERASE"/>
    <property type="match status" value="1"/>
</dbReference>
<evidence type="ECO:0000256" key="10">
    <source>
        <dbReference type="ARBA" id="ARBA00022898"/>
    </source>
</evidence>
<dbReference type="Proteomes" id="UP001300261">
    <property type="component" value="Unassembled WGS sequence"/>
</dbReference>
<evidence type="ECO:0000256" key="13">
    <source>
        <dbReference type="ARBA" id="ARBA00048798"/>
    </source>
</evidence>
<dbReference type="SUPFAM" id="SSF56752">
    <property type="entry name" value="D-aminoacid aminotransferase-like PLP-dependent enzymes"/>
    <property type="match status" value="1"/>
</dbReference>